<keyword evidence="2" id="KW-0812">Transmembrane</keyword>
<keyword evidence="2" id="KW-1133">Transmembrane helix</keyword>
<evidence type="ECO:0000313" key="4">
    <source>
        <dbReference type="Proteomes" id="UP000654471"/>
    </source>
</evidence>
<gene>
    <name evidence="3" type="ORF">GCM10010211_65170</name>
</gene>
<name>A0ABQ2VLA6_9ACTN</name>
<dbReference type="Proteomes" id="UP000654471">
    <property type="component" value="Unassembled WGS sequence"/>
</dbReference>
<protein>
    <submittedName>
        <fullName evidence="3">Uncharacterized protein</fullName>
    </submittedName>
</protein>
<proteinExistence type="predicted"/>
<feature type="transmembrane region" description="Helical" evidence="2">
    <location>
        <begin position="42"/>
        <end position="62"/>
    </location>
</feature>
<sequence length="80" mass="8710">MLLCSSNRSKASDLVSSSNDELNSKSGTLFDNKFELFSPKTLVVVSIPIITGLLFNSFLLLLQIVETSNSAKLNQVTAMQ</sequence>
<keyword evidence="2" id="KW-0472">Membrane</keyword>
<comment type="caution">
    <text evidence="3">The sequence shown here is derived from an EMBL/GenBank/DDBJ whole genome shotgun (WGS) entry which is preliminary data.</text>
</comment>
<keyword evidence="4" id="KW-1185">Reference proteome</keyword>
<reference evidence="4" key="1">
    <citation type="journal article" date="2019" name="Int. J. Syst. Evol. Microbiol.">
        <title>The Global Catalogue of Microorganisms (GCM) 10K type strain sequencing project: providing services to taxonomists for standard genome sequencing and annotation.</title>
        <authorList>
            <consortium name="The Broad Institute Genomics Platform"/>
            <consortium name="The Broad Institute Genome Sequencing Center for Infectious Disease"/>
            <person name="Wu L."/>
            <person name="Ma J."/>
        </authorList>
    </citation>
    <scope>NUCLEOTIDE SEQUENCE [LARGE SCALE GENOMIC DNA]</scope>
    <source>
        <strain evidence="4">JCM 3399</strain>
    </source>
</reference>
<evidence type="ECO:0000256" key="1">
    <source>
        <dbReference type="SAM" id="MobiDB-lite"/>
    </source>
</evidence>
<evidence type="ECO:0000256" key="2">
    <source>
        <dbReference type="SAM" id="Phobius"/>
    </source>
</evidence>
<evidence type="ECO:0000313" key="3">
    <source>
        <dbReference type="EMBL" id="GGU89533.1"/>
    </source>
</evidence>
<dbReference type="EMBL" id="BMRP01000034">
    <property type="protein sequence ID" value="GGU89533.1"/>
    <property type="molecule type" value="Genomic_DNA"/>
</dbReference>
<feature type="region of interest" description="Disordered" evidence="1">
    <location>
        <begin position="1"/>
        <end position="23"/>
    </location>
</feature>
<organism evidence="3 4">
    <name type="scientific">Streptomyces albospinus</name>
    <dbReference type="NCBI Taxonomy" id="285515"/>
    <lineage>
        <taxon>Bacteria</taxon>
        <taxon>Bacillati</taxon>
        <taxon>Actinomycetota</taxon>
        <taxon>Actinomycetes</taxon>
        <taxon>Kitasatosporales</taxon>
        <taxon>Streptomycetaceae</taxon>
        <taxon>Streptomyces</taxon>
    </lineage>
</organism>
<accession>A0ABQ2VLA6</accession>